<dbReference type="PATRIC" id="fig|69.6.peg.984"/>
<keyword evidence="1 5" id="KW-0489">Methyltransferase</keyword>
<feature type="region of interest" description="Disordered" evidence="3">
    <location>
        <begin position="1"/>
        <end position="134"/>
    </location>
</feature>
<evidence type="ECO:0000256" key="1">
    <source>
        <dbReference type="ARBA" id="ARBA00022603"/>
    </source>
</evidence>
<dbReference type="AlphaFoldDB" id="A0A0S2DCT3"/>
<dbReference type="GO" id="GO:0003723">
    <property type="term" value="F:RNA binding"/>
    <property type="evidence" value="ECO:0007669"/>
    <property type="project" value="InterPro"/>
</dbReference>
<organism evidence="5 6">
    <name type="scientific">Lysobacter enzymogenes</name>
    <dbReference type="NCBI Taxonomy" id="69"/>
    <lineage>
        <taxon>Bacteria</taxon>
        <taxon>Pseudomonadati</taxon>
        <taxon>Pseudomonadota</taxon>
        <taxon>Gammaproteobacteria</taxon>
        <taxon>Lysobacterales</taxon>
        <taxon>Lysobacteraceae</taxon>
        <taxon>Lysobacter</taxon>
    </lineage>
</organism>
<keyword evidence="2 5" id="KW-0808">Transferase</keyword>
<evidence type="ECO:0000313" key="6">
    <source>
        <dbReference type="Proteomes" id="UP000061569"/>
    </source>
</evidence>
<feature type="compositionally biased region" description="Gly residues" evidence="3">
    <location>
        <begin position="18"/>
        <end position="68"/>
    </location>
</feature>
<dbReference type="PANTHER" id="PTHR46429">
    <property type="entry name" value="23S RRNA (GUANOSINE-2'-O-)-METHYLTRANSFERASE RLMB"/>
    <property type="match status" value="1"/>
</dbReference>
<dbReference type="Pfam" id="PF00588">
    <property type="entry name" value="SpoU_methylase"/>
    <property type="match status" value="1"/>
</dbReference>
<feature type="compositionally biased region" description="Basic residues" evidence="3">
    <location>
        <begin position="103"/>
        <end position="115"/>
    </location>
</feature>
<dbReference type="KEGG" id="lez:GLE_0996"/>
<evidence type="ECO:0000313" key="5">
    <source>
        <dbReference type="EMBL" id="ALN56354.1"/>
    </source>
</evidence>
<dbReference type="InterPro" id="IPR013123">
    <property type="entry name" value="SpoU_subst-bd"/>
</dbReference>
<dbReference type="CDD" id="cd18095">
    <property type="entry name" value="SpoU-like_rRNA-MTase"/>
    <property type="match status" value="1"/>
</dbReference>
<dbReference type="InterPro" id="IPR001537">
    <property type="entry name" value="SpoU_MeTrfase"/>
</dbReference>
<dbReference type="InterPro" id="IPR004441">
    <property type="entry name" value="rRNA_MeTrfase_TrmH"/>
</dbReference>
<dbReference type="SMART" id="SM00967">
    <property type="entry name" value="SpoU_sub_bind"/>
    <property type="match status" value="1"/>
</dbReference>
<dbReference type="InterPro" id="IPR029028">
    <property type="entry name" value="Alpha/beta_knot_MTases"/>
</dbReference>
<evidence type="ECO:0000259" key="4">
    <source>
        <dbReference type="SMART" id="SM00967"/>
    </source>
</evidence>
<sequence length="376" mass="39678">MRRDDPPRGPRKPPGSPYGAGGGQRGPGAPRGDGGPGQGGPSRQGGPGGPGAHSGQGGAGAPAGGDGQGPWRERGGSHHPHSREQRRDQRARHDEVEHDERPRGRHHERHERGYRRHDDDDQGEAGAPHPQRARRDAEIRLYGLNAVRAVFAQRPQALRKLYLDAPRIPQLQPLLAWCVANRVGYRVVESADLDKLAASGHHEGVVAEVLREEPAPLSSWLRDLPAGPQLALWLDGVGNPHNLGAILRSAAHFGVAAVLLPKDSTLALSGAAARVAEGGAEAVPMVRLGRSDNAVAQLRGAGFELAATVVGGGEDVFAAPLPPRLIYVLGAEGEGMDRELAAACDRRLSIPGTGRVESLNVAAATAVLLAAWRSRR</sequence>
<name>A0A0S2DCT3_LYSEN</name>
<dbReference type="GO" id="GO:0008173">
    <property type="term" value="F:RNA methyltransferase activity"/>
    <property type="evidence" value="ECO:0007669"/>
    <property type="project" value="InterPro"/>
</dbReference>
<evidence type="ECO:0000256" key="3">
    <source>
        <dbReference type="SAM" id="MobiDB-lite"/>
    </source>
</evidence>
<dbReference type="GO" id="GO:0032259">
    <property type="term" value="P:methylation"/>
    <property type="evidence" value="ECO:0007669"/>
    <property type="project" value="UniProtKB-KW"/>
</dbReference>
<dbReference type="InterPro" id="IPR029026">
    <property type="entry name" value="tRNA_m1G_MTases_N"/>
</dbReference>
<dbReference type="GO" id="GO:0006396">
    <property type="term" value="P:RNA processing"/>
    <property type="evidence" value="ECO:0007669"/>
    <property type="project" value="InterPro"/>
</dbReference>
<accession>A0A0S2DCT3</accession>
<dbReference type="EMBL" id="CP013140">
    <property type="protein sequence ID" value="ALN56354.1"/>
    <property type="molecule type" value="Genomic_DNA"/>
</dbReference>
<dbReference type="Pfam" id="PF08032">
    <property type="entry name" value="SpoU_sub_bind"/>
    <property type="match status" value="1"/>
</dbReference>
<dbReference type="PANTHER" id="PTHR46429:SF2">
    <property type="entry name" value="TRNA_RRNA METHYLTRANSFERASE"/>
    <property type="match status" value="1"/>
</dbReference>
<proteinExistence type="predicted"/>
<feature type="compositionally biased region" description="Basic and acidic residues" evidence="3">
    <location>
        <begin position="71"/>
        <end position="102"/>
    </location>
</feature>
<dbReference type="GO" id="GO:0005829">
    <property type="term" value="C:cytosol"/>
    <property type="evidence" value="ECO:0007669"/>
    <property type="project" value="TreeGrafter"/>
</dbReference>
<dbReference type="SUPFAM" id="SSF75217">
    <property type="entry name" value="alpha/beta knot"/>
    <property type="match status" value="1"/>
</dbReference>
<feature type="domain" description="RNA 2-O ribose methyltransferase substrate binding" evidence="4">
    <location>
        <begin position="140"/>
        <end position="215"/>
    </location>
</feature>
<reference evidence="5 6" key="1">
    <citation type="submission" date="2015-11" db="EMBL/GenBank/DDBJ databases">
        <title>Genome sequences of Lysobacter enzymogenes strain C3 and Lysobacter antibioticus ATCC 29479.</title>
        <authorList>
            <person name="Kobayashi D.Y."/>
        </authorList>
    </citation>
    <scope>NUCLEOTIDE SEQUENCE [LARGE SCALE GENOMIC DNA]</scope>
    <source>
        <strain evidence="5 6">C3</strain>
    </source>
</reference>
<gene>
    <name evidence="5" type="ORF">GLE_0996</name>
</gene>
<dbReference type="SUPFAM" id="SSF55315">
    <property type="entry name" value="L30e-like"/>
    <property type="match status" value="1"/>
</dbReference>
<dbReference type="Gene3D" id="3.30.1330.30">
    <property type="match status" value="1"/>
</dbReference>
<dbReference type="InterPro" id="IPR029064">
    <property type="entry name" value="Ribosomal_eL30-like_sf"/>
</dbReference>
<dbReference type="Proteomes" id="UP000061569">
    <property type="component" value="Chromosome"/>
</dbReference>
<dbReference type="STRING" id="69.GLE_0996"/>
<dbReference type="Gene3D" id="3.40.1280.10">
    <property type="match status" value="1"/>
</dbReference>
<protein>
    <submittedName>
        <fullName evidence="5">RNA methyltransferase, TrmH family, group 3</fullName>
    </submittedName>
</protein>
<evidence type="ECO:0000256" key="2">
    <source>
        <dbReference type="ARBA" id="ARBA00022679"/>
    </source>
</evidence>